<proteinExistence type="inferred from homology"/>
<feature type="compositionally biased region" description="Pro residues" evidence="9">
    <location>
        <begin position="147"/>
        <end position="158"/>
    </location>
</feature>
<gene>
    <name evidence="11" type="ORF">QJS04_geneDACA008703</name>
</gene>
<dbReference type="InterPro" id="IPR016024">
    <property type="entry name" value="ARM-type_fold"/>
</dbReference>
<protein>
    <recommendedName>
        <fullName evidence="7">Eukaryotic translation initiation factor 4G</fullName>
    </recommendedName>
    <alternativeName>
        <fullName evidence="8">Eukaryotic initiation factor 4F subunit p220</fullName>
    </alternativeName>
</protein>
<dbReference type="InterPro" id="IPR003890">
    <property type="entry name" value="MIF4G-like_typ-3"/>
</dbReference>
<dbReference type="GO" id="GO:0006417">
    <property type="term" value="P:regulation of translation"/>
    <property type="evidence" value="ECO:0007669"/>
    <property type="project" value="UniProtKB-KW"/>
</dbReference>
<feature type="region of interest" description="Disordered" evidence="9">
    <location>
        <begin position="1411"/>
        <end position="1436"/>
    </location>
</feature>
<dbReference type="Gene3D" id="1.25.40.180">
    <property type="match status" value="2"/>
</dbReference>
<evidence type="ECO:0000256" key="2">
    <source>
        <dbReference type="ARBA" id="ARBA00022540"/>
    </source>
</evidence>
<dbReference type="Pfam" id="PF02847">
    <property type="entry name" value="MA3"/>
    <property type="match status" value="1"/>
</dbReference>
<dbReference type="GO" id="GO:0016281">
    <property type="term" value="C:eukaryotic translation initiation factor 4F complex"/>
    <property type="evidence" value="ECO:0007669"/>
    <property type="project" value="TreeGrafter"/>
</dbReference>
<feature type="region of interest" description="Disordered" evidence="9">
    <location>
        <begin position="761"/>
        <end position="784"/>
    </location>
</feature>
<feature type="region of interest" description="Disordered" evidence="9">
    <location>
        <begin position="1103"/>
        <end position="1128"/>
    </location>
</feature>
<dbReference type="PROSITE" id="PS51366">
    <property type="entry name" value="MI"/>
    <property type="match status" value="1"/>
</dbReference>
<dbReference type="PANTHER" id="PTHR23253">
    <property type="entry name" value="EUKARYOTIC TRANSLATION INITIATION FACTOR 4 GAMMA"/>
    <property type="match status" value="1"/>
</dbReference>
<reference evidence="11" key="2">
    <citation type="submission" date="2023-06" db="EMBL/GenBank/DDBJ databases">
        <authorList>
            <person name="Ma L."/>
            <person name="Liu K.-W."/>
            <person name="Li Z."/>
            <person name="Hsiao Y.-Y."/>
            <person name="Qi Y."/>
            <person name="Fu T."/>
            <person name="Tang G."/>
            <person name="Zhang D."/>
            <person name="Sun W.-H."/>
            <person name="Liu D.-K."/>
            <person name="Li Y."/>
            <person name="Chen G.-Z."/>
            <person name="Liu X.-D."/>
            <person name="Liao X.-Y."/>
            <person name="Jiang Y.-T."/>
            <person name="Yu X."/>
            <person name="Hao Y."/>
            <person name="Huang J."/>
            <person name="Zhao X.-W."/>
            <person name="Ke S."/>
            <person name="Chen Y.-Y."/>
            <person name="Wu W.-L."/>
            <person name="Hsu J.-L."/>
            <person name="Lin Y.-F."/>
            <person name="Huang M.-D."/>
            <person name="Li C.-Y."/>
            <person name="Huang L."/>
            <person name="Wang Z.-W."/>
            <person name="Zhao X."/>
            <person name="Zhong W.-Y."/>
            <person name="Peng D.-H."/>
            <person name="Ahmad S."/>
            <person name="Lan S."/>
            <person name="Zhang J.-S."/>
            <person name="Tsai W.-C."/>
            <person name="Van De Peer Y."/>
            <person name="Liu Z.-J."/>
        </authorList>
    </citation>
    <scope>NUCLEOTIDE SEQUENCE</scope>
    <source>
        <strain evidence="11">SCP</strain>
        <tissue evidence="11">Leaves</tissue>
    </source>
</reference>
<feature type="region of interest" description="Disordered" evidence="9">
    <location>
        <begin position="404"/>
        <end position="427"/>
    </location>
</feature>
<dbReference type="SMART" id="SM00544">
    <property type="entry name" value="MA3"/>
    <property type="match status" value="1"/>
</dbReference>
<comment type="caution">
    <text evidence="11">The sequence shown here is derived from an EMBL/GenBank/DDBJ whole genome shotgun (WGS) entry which is preliminary data.</text>
</comment>
<feature type="region of interest" description="Disordered" evidence="9">
    <location>
        <begin position="914"/>
        <end position="938"/>
    </location>
</feature>
<feature type="compositionally biased region" description="Gly residues" evidence="9">
    <location>
        <begin position="32"/>
        <end position="42"/>
    </location>
</feature>
<evidence type="ECO:0000256" key="3">
    <source>
        <dbReference type="ARBA" id="ARBA00022845"/>
    </source>
</evidence>
<feature type="compositionally biased region" description="Basic and acidic residues" evidence="9">
    <location>
        <begin position="1181"/>
        <end position="1203"/>
    </location>
</feature>
<evidence type="ECO:0000256" key="6">
    <source>
        <dbReference type="ARBA" id="ARBA00065571"/>
    </source>
</evidence>
<accession>A0AAV9AB19</accession>
<feature type="region of interest" description="Disordered" evidence="9">
    <location>
        <begin position="995"/>
        <end position="1021"/>
    </location>
</feature>
<feature type="compositionally biased region" description="Basic and acidic residues" evidence="9">
    <location>
        <begin position="630"/>
        <end position="645"/>
    </location>
</feature>
<evidence type="ECO:0000313" key="11">
    <source>
        <dbReference type="EMBL" id="KAK1261317.1"/>
    </source>
</evidence>
<evidence type="ECO:0000256" key="1">
    <source>
        <dbReference type="ARBA" id="ARBA00005775"/>
    </source>
</evidence>
<reference evidence="11" key="1">
    <citation type="journal article" date="2023" name="Nat. Commun.">
        <title>Diploid and tetraploid genomes of Acorus and the evolution of monocots.</title>
        <authorList>
            <person name="Ma L."/>
            <person name="Liu K.W."/>
            <person name="Li Z."/>
            <person name="Hsiao Y.Y."/>
            <person name="Qi Y."/>
            <person name="Fu T."/>
            <person name="Tang G.D."/>
            <person name="Zhang D."/>
            <person name="Sun W.H."/>
            <person name="Liu D.K."/>
            <person name="Li Y."/>
            <person name="Chen G.Z."/>
            <person name="Liu X.D."/>
            <person name="Liao X.Y."/>
            <person name="Jiang Y.T."/>
            <person name="Yu X."/>
            <person name="Hao Y."/>
            <person name="Huang J."/>
            <person name="Zhao X.W."/>
            <person name="Ke S."/>
            <person name="Chen Y.Y."/>
            <person name="Wu W.L."/>
            <person name="Hsu J.L."/>
            <person name="Lin Y.F."/>
            <person name="Huang M.D."/>
            <person name="Li C.Y."/>
            <person name="Huang L."/>
            <person name="Wang Z.W."/>
            <person name="Zhao X."/>
            <person name="Zhong W.Y."/>
            <person name="Peng D.H."/>
            <person name="Ahmad S."/>
            <person name="Lan S."/>
            <person name="Zhang J.S."/>
            <person name="Tsai W.C."/>
            <person name="Van de Peer Y."/>
            <person name="Liu Z.J."/>
        </authorList>
    </citation>
    <scope>NUCLEOTIDE SEQUENCE</scope>
    <source>
        <strain evidence="11">SCP</strain>
    </source>
</reference>
<feature type="region of interest" description="Disordered" evidence="9">
    <location>
        <begin position="1174"/>
        <end position="1215"/>
    </location>
</feature>
<dbReference type="Pfam" id="PF02854">
    <property type="entry name" value="MIF4G"/>
    <property type="match status" value="1"/>
</dbReference>
<feature type="region of interest" description="Disordered" evidence="9">
    <location>
        <begin position="1729"/>
        <end position="1760"/>
    </location>
</feature>
<feature type="region of interest" description="Disordered" evidence="9">
    <location>
        <begin position="559"/>
        <end position="743"/>
    </location>
</feature>
<dbReference type="SMART" id="SM00543">
    <property type="entry name" value="MIF4G"/>
    <property type="match status" value="1"/>
</dbReference>
<feature type="compositionally biased region" description="Basic and acidic residues" evidence="9">
    <location>
        <begin position="196"/>
        <end position="207"/>
    </location>
</feature>
<sequence length="1961" mass="211985">MSLNQSRAEKIDHHQTKKPGRSGTLGHQRSFTGGGSGKGGGRPNTTAPPHPSHPSPSLGPSRSFKKSGNGQGGQSRVTAAVTEAGNPSFAASAAIAPADHRADQNGGFIQLAPRGASGVPPPNKPVDSAGPRGTQPPPKAPALHPSPGAPNSPVPATPPKGEASRGFTVQFGTISPGFVNGMQIPARTSSAPPNLDEQKRDQRRQDSVRAGPAMPIPAAPKQQLRKDSGGIHQTNTGQSHPPPTQVRREMHVQSSAPPPPSAVPKSSVIPVSGMSMPMPFQPPQVPLQFSGISPQMPSQGVTAGSLPMQIPLSVGNTSQVPQQIFIPGFQSHPLPQGMMHQGQALGFAPQLTHQMAPQMGSLGMGIPPQFPPQQAGKYGGSHKPPVKITHPETHEEVRLDKRMESYSDTASSAPRQHPNLPPQSQPIPSFNHINYYRTMQHGAYNSIFYSAPTSLPLTSTQVATGSQAPRYNYPGSQSGQPVTVMNPSVPKPLPASKPGPQMHGISELTNVDTKAVPNPPGPAQVAVKSSGGLHAEKVVTPSVKISAPLGKNEAVKLSKPLGDNISNSNALRSSESGAESLVQQGKPGPESSHTAPPKYSTTTVDSVHRPTVESSFSLVEDSGSVGINAEGRRREPVKRSDSFKDHLKKQSKKDARQPPPESQADAAELAGSLKLSSVKMPRDSDSDEVNAKQADRGPDLMQNSSRGEETSISSVSLPSPPVEVGPSYAMGTSQQDDVKSVPPTSISSAATLEADALEEIQVGDSDSHTEAGVGSQDKEKAPCQTLNPSIPEVAETIPQDINSSCYPNKVDTSTEDIVVKHGISGTAEQIVAESASGCMTDSCDSGLHPGPIVLESSEGAKQAESNSELEFEENLEKSDLSNELSPSENVCTNAKEEAVQFYSESGVALKEVVQPTASSSSDTEFIPSDNPLSSGINEDSDKIAHVMNSIISTVVSQKEVADIGPSAPCLEKDATAALPSPGMAQKIEERGSEVYSGTLAGPRDKPPAELVRSKSISGKKKKRREILFKADAAGTTSDLYLAYKGPVEKQETAAALEGADGSSSINAKQVFADDTVNDASVNEEDGQSRSEVDDWEDAADTPTLNALENGQQGPGAKKHDEYESGSTGKKKYSRDFLLTFQEQCTDLPVDFEIRSDIEHVLSVPVDASHIYRDPYPSPGRIIDRPSPRLDRRGSGIQDDDKWARGPISFPPVRDPRLEAGYGGPSVSYRSGQGVNQGVLRNPRMQSTNQYNGGVLLGPMQSMVSPGGISRNNVDADRWQRGTAMQRGLIPSPSTPLQVMHKAEKKYEVGMVSDEEEAKQRQLKGILNKLTPQNFDKLFKQVIDVNIDNAGTLTGVIGQIFDKALMEPTFCEMYANFCFHLSDALPDFVEGGEKITFKRVLLNKCQEEFERGEREEAEANRVEEEGETKRSKAEREEKKLQARRRMLGNIRLIGELYKKKMLTERIMHECIQKLLGDYQNTDEEDVEALCKLMSTIGEMIDHSKAKVHMDAYFDQMHKLSTNQKLSSRVRFMLRDAIDLRKNKWQQRRKVEGPKKIEEVHRDAAQERHLQTSRLARGPSTVSSARRGPPGDYGPRISTQPVGDPRVFSQQLRGFGGQDVRFEDKHLHENRTFSVPLPPRPMDDDSITLGPQGGLARGMSIRGHAQTPSIPLADTGESRRMDLGPNGVGSLSDWTPYGPKEELMPKSIPDRFSGTHYDQLNLQDRNASFVNRDIRNSDRAFDRSTSTTPPGVRPQGSSLGARNVLPDTRVLSEESLREKSASAIKEFYSAKDEAEVALCIKELNSPSFFPSMVSLWVTDSFERKDKERELLAKLLVTLCKSHDNLLKQVQLIQGFESVLSTMEDALNDAPKAAEFLGRIFAKIIIEDVVTLRDIGKIIHEGGEEPGRLLKIGVASEVLGSTLETIKVEKGDLALEEIRASSNLRLEDFRSPNPRKSGKLDAFI</sequence>
<feature type="compositionally biased region" description="Polar residues" evidence="9">
    <location>
        <begin position="1741"/>
        <end position="1758"/>
    </location>
</feature>
<dbReference type="GO" id="GO:0003743">
    <property type="term" value="F:translation initiation factor activity"/>
    <property type="evidence" value="ECO:0007669"/>
    <property type="project" value="UniProtKB-KW"/>
</dbReference>
<feature type="region of interest" description="Disordered" evidence="9">
    <location>
        <begin position="1"/>
        <end position="265"/>
    </location>
</feature>
<dbReference type="SUPFAM" id="SSF48371">
    <property type="entry name" value="ARM repeat"/>
    <property type="match status" value="2"/>
</dbReference>
<evidence type="ECO:0000313" key="12">
    <source>
        <dbReference type="Proteomes" id="UP001179952"/>
    </source>
</evidence>
<feature type="region of interest" description="Disordered" evidence="9">
    <location>
        <begin position="1543"/>
        <end position="1607"/>
    </location>
</feature>
<keyword evidence="12" id="KW-1185">Reference proteome</keyword>
<feature type="compositionally biased region" description="Polar residues" evidence="9">
    <location>
        <begin position="591"/>
        <end position="605"/>
    </location>
</feature>
<feature type="compositionally biased region" description="Polar residues" evidence="9">
    <location>
        <begin position="564"/>
        <end position="583"/>
    </location>
</feature>
<comment type="similarity">
    <text evidence="1">Belongs to the eukaryotic initiation factor 4G family.</text>
</comment>
<dbReference type="Proteomes" id="UP001179952">
    <property type="component" value="Unassembled WGS sequence"/>
</dbReference>
<evidence type="ECO:0000256" key="7">
    <source>
        <dbReference type="ARBA" id="ARBA00067320"/>
    </source>
</evidence>
<evidence type="ECO:0000256" key="4">
    <source>
        <dbReference type="ARBA" id="ARBA00022917"/>
    </source>
</evidence>
<dbReference type="EMBL" id="JAUJYN010000010">
    <property type="protein sequence ID" value="KAK1261317.1"/>
    <property type="molecule type" value="Genomic_DNA"/>
</dbReference>
<evidence type="ECO:0000256" key="8">
    <source>
        <dbReference type="ARBA" id="ARBA00079578"/>
    </source>
</evidence>
<dbReference type="FunFam" id="1.25.40.180:FF:000034">
    <property type="entry name" value="Eukaryotic translation initiation factor 4G"/>
    <property type="match status" value="1"/>
</dbReference>
<keyword evidence="3" id="KW-0810">Translation regulation</keyword>
<feature type="compositionally biased region" description="Basic and acidic residues" evidence="9">
    <location>
        <begin position="1547"/>
        <end position="1568"/>
    </location>
</feature>
<evidence type="ECO:0000256" key="5">
    <source>
        <dbReference type="ARBA" id="ARBA00053217"/>
    </source>
</evidence>
<dbReference type="FunFam" id="1.25.40.180:FF:000024">
    <property type="entry name" value="Eukaryotic translation initiation factor 4G"/>
    <property type="match status" value="1"/>
</dbReference>
<dbReference type="PANTHER" id="PTHR23253:SF9">
    <property type="entry name" value="EUKARYOTIC TRANSLATION INITIATION FACTOR 4 GAMMA 2"/>
    <property type="match status" value="1"/>
</dbReference>
<evidence type="ECO:0000259" key="10">
    <source>
        <dbReference type="PROSITE" id="PS51366"/>
    </source>
</evidence>
<keyword evidence="4" id="KW-0648">Protein biosynthesis</keyword>
<evidence type="ECO:0000256" key="9">
    <source>
        <dbReference type="SAM" id="MobiDB-lite"/>
    </source>
</evidence>
<feature type="domain" description="MI" evidence="10">
    <location>
        <begin position="1773"/>
        <end position="1897"/>
    </location>
</feature>
<feature type="compositionally biased region" description="Basic and acidic residues" evidence="9">
    <location>
        <begin position="1730"/>
        <end position="1740"/>
    </location>
</feature>
<dbReference type="GO" id="GO:0003729">
    <property type="term" value="F:mRNA binding"/>
    <property type="evidence" value="ECO:0007669"/>
    <property type="project" value="TreeGrafter"/>
</dbReference>
<comment type="subunit">
    <text evidence="6">EIF4F is a multi-subunit complex, the composition of which varies with external and internal environmental conditions. It is composed of at least EIF4A, EIF4E and EIF4G. In higher plants two isoforms of EIF4F have been identified, named isoform EIF4F and isoform EIF(iso)4F. Isoform EIF4F has subunits p220 and p26, whereas isoform EIF(iso)4F has subunits p82 and p28.</text>
</comment>
<comment type="function">
    <text evidence="5">Component of the protein complex eIF4F, which is involved in the recognition of the mRNA cap, ATP-dependent unwinding of 5'-terminal secondary structure and recruitment of mRNA to the ribosome.</text>
</comment>
<name>A0AAV9AB19_ACOGR</name>
<feature type="region of interest" description="Disordered" evidence="9">
    <location>
        <begin position="1629"/>
        <end position="1695"/>
    </location>
</feature>
<keyword evidence="2" id="KW-0396">Initiation factor</keyword>
<feature type="compositionally biased region" description="Basic and acidic residues" evidence="9">
    <location>
        <begin position="680"/>
        <end position="698"/>
    </location>
</feature>
<dbReference type="InterPro" id="IPR003891">
    <property type="entry name" value="Initiation_fac_eIF4g_MI"/>
</dbReference>
<organism evidence="11 12">
    <name type="scientific">Acorus gramineus</name>
    <name type="common">Dwarf sweet flag</name>
    <dbReference type="NCBI Taxonomy" id="55184"/>
    <lineage>
        <taxon>Eukaryota</taxon>
        <taxon>Viridiplantae</taxon>
        <taxon>Streptophyta</taxon>
        <taxon>Embryophyta</taxon>
        <taxon>Tracheophyta</taxon>
        <taxon>Spermatophyta</taxon>
        <taxon>Magnoliopsida</taxon>
        <taxon>Liliopsida</taxon>
        <taxon>Acoraceae</taxon>
        <taxon>Acorus</taxon>
    </lineage>
</organism>